<proteinExistence type="predicted"/>
<evidence type="ECO:0000313" key="1">
    <source>
        <dbReference type="EMBL" id="CAG9984585.1"/>
    </source>
</evidence>
<dbReference type="OrthoDB" id="10378021at2759"/>
<feature type="non-terminal residue" evidence="1">
    <location>
        <position position="104"/>
    </location>
</feature>
<dbReference type="EMBL" id="CABFNO020001387">
    <property type="protein sequence ID" value="CAG9984585.1"/>
    <property type="molecule type" value="Genomic_DNA"/>
</dbReference>
<keyword evidence="2" id="KW-1185">Reference proteome</keyword>
<dbReference type="Proteomes" id="UP000754883">
    <property type="component" value="Unassembled WGS sequence"/>
</dbReference>
<protein>
    <submittedName>
        <fullName evidence="1">Uncharacterized protein</fullName>
    </submittedName>
</protein>
<evidence type="ECO:0000313" key="2">
    <source>
        <dbReference type="Proteomes" id="UP000754883"/>
    </source>
</evidence>
<gene>
    <name evidence="1" type="ORF">CBYS24578_00012310</name>
</gene>
<sequence length="104" mass="11414">MGANTQIVAPAEAKQIEGMIEGDFDCFASANIKDGSDIVKASLHIRASALEKPEKAHDVVERVPVRVRARVGPQLCLFLCHPVSCLFDWDALDLVSASRRRLEL</sequence>
<comment type="caution">
    <text evidence="1">The sequence shown here is derived from an EMBL/GenBank/DDBJ whole genome shotgun (WGS) entry which is preliminary data.</text>
</comment>
<reference evidence="1" key="1">
    <citation type="submission" date="2021-10" db="EMBL/GenBank/DDBJ databases">
        <authorList>
            <person name="Piombo E."/>
        </authorList>
    </citation>
    <scope>NUCLEOTIDE SEQUENCE</scope>
</reference>
<accession>A0A9N9Y269</accession>
<name>A0A9N9Y269_9HYPO</name>
<dbReference type="AlphaFoldDB" id="A0A9N9Y269"/>
<organism evidence="1 2">
    <name type="scientific">Clonostachys byssicola</name>
    <dbReference type="NCBI Taxonomy" id="160290"/>
    <lineage>
        <taxon>Eukaryota</taxon>
        <taxon>Fungi</taxon>
        <taxon>Dikarya</taxon>
        <taxon>Ascomycota</taxon>
        <taxon>Pezizomycotina</taxon>
        <taxon>Sordariomycetes</taxon>
        <taxon>Hypocreomycetidae</taxon>
        <taxon>Hypocreales</taxon>
        <taxon>Bionectriaceae</taxon>
        <taxon>Clonostachys</taxon>
    </lineage>
</organism>